<feature type="compositionally biased region" description="Acidic residues" evidence="1">
    <location>
        <begin position="451"/>
        <end position="468"/>
    </location>
</feature>
<name>A0AAP0C6J7_9ASTR</name>
<dbReference type="AlphaFoldDB" id="A0AAP0C6J7"/>
<proteinExistence type="predicted"/>
<evidence type="ECO:0000256" key="1">
    <source>
        <dbReference type="SAM" id="MobiDB-lite"/>
    </source>
</evidence>
<accession>A0AAP0C6J7</accession>
<dbReference type="Proteomes" id="UP001408789">
    <property type="component" value="Unassembled WGS sequence"/>
</dbReference>
<dbReference type="PANTHER" id="PTHR47150">
    <property type="entry name" value="OS12G0169200 PROTEIN"/>
    <property type="match status" value="1"/>
</dbReference>
<sequence length="468" mass="54388">MGSPQSSSSSIFYDFDDEIEDEIVSYMMQMETPPVPRPIIHRTQIERDRDAANRNLMNDYFSATPTYRSAKTFFNRFRMSKRMFLRILNDLEIEFPYFQQRCDARRKLGFTAIQKVTSALRVLAYGTTTDINDEYLKMAKKTTRDTLEHFAKGMRILYGPRYLRKSTWNDLQLLYDQHDKKYGLPGMIGSIDCKHWQWDNCPTAWKDQYTRGDQKGPTVILQAVASCDQWIWHAHFGVAGSNNNINVLQGSEIIEDYVSGKGAKASLYANGNYYPHGYLLGDGIYSEYSFIVKTYKDPIDEKRKRFKVVQEAARKGIECTFGTLVTKWHYVKNPCRLWTLDKMKDCMRSIIIMHNMVKEDRGMAICSHYNPQHQEVMPEASMEERVQNLADMRSRQQYNALMADLVEHMWSNRHEYTDVGVNNNDDDDDDDGDDGDDDDDDEYGHGSNNDDNGDDDEDEAYDDVQDDD</sequence>
<evidence type="ECO:0008006" key="4">
    <source>
        <dbReference type="Google" id="ProtNLM"/>
    </source>
</evidence>
<keyword evidence="3" id="KW-1185">Reference proteome</keyword>
<dbReference type="Pfam" id="PF04827">
    <property type="entry name" value="Plant_tran"/>
    <property type="match status" value="1"/>
</dbReference>
<organism evidence="2 3">
    <name type="scientific">Deinandra increscens subsp. villosa</name>
    <dbReference type="NCBI Taxonomy" id="3103831"/>
    <lineage>
        <taxon>Eukaryota</taxon>
        <taxon>Viridiplantae</taxon>
        <taxon>Streptophyta</taxon>
        <taxon>Embryophyta</taxon>
        <taxon>Tracheophyta</taxon>
        <taxon>Spermatophyta</taxon>
        <taxon>Magnoliopsida</taxon>
        <taxon>eudicotyledons</taxon>
        <taxon>Gunneridae</taxon>
        <taxon>Pentapetalae</taxon>
        <taxon>asterids</taxon>
        <taxon>campanulids</taxon>
        <taxon>Asterales</taxon>
        <taxon>Asteraceae</taxon>
        <taxon>Asteroideae</taxon>
        <taxon>Heliantheae alliance</taxon>
        <taxon>Madieae</taxon>
        <taxon>Madiinae</taxon>
        <taxon>Deinandra</taxon>
    </lineage>
</organism>
<comment type="caution">
    <text evidence="2">The sequence shown here is derived from an EMBL/GenBank/DDBJ whole genome shotgun (WGS) entry which is preliminary data.</text>
</comment>
<protein>
    <recommendedName>
        <fullName evidence="4">Harbinger transposase-derived protein</fullName>
    </recommendedName>
</protein>
<dbReference type="PANTHER" id="PTHR47150:SF5">
    <property type="entry name" value="OS07G0546750 PROTEIN"/>
    <property type="match status" value="1"/>
</dbReference>
<gene>
    <name evidence="2" type="ORF">SSX86_033091</name>
</gene>
<dbReference type="InterPro" id="IPR006912">
    <property type="entry name" value="Harbinger_derived_prot"/>
</dbReference>
<dbReference type="EMBL" id="JBCNJP010018963">
    <property type="protein sequence ID" value="KAK9047947.1"/>
    <property type="molecule type" value="Genomic_DNA"/>
</dbReference>
<feature type="region of interest" description="Disordered" evidence="1">
    <location>
        <begin position="417"/>
        <end position="468"/>
    </location>
</feature>
<evidence type="ECO:0000313" key="3">
    <source>
        <dbReference type="Proteomes" id="UP001408789"/>
    </source>
</evidence>
<evidence type="ECO:0000313" key="2">
    <source>
        <dbReference type="EMBL" id="KAK9047947.1"/>
    </source>
</evidence>
<feature type="compositionally biased region" description="Acidic residues" evidence="1">
    <location>
        <begin position="424"/>
        <end position="442"/>
    </location>
</feature>
<reference evidence="2 3" key="1">
    <citation type="submission" date="2024-04" db="EMBL/GenBank/DDBJ databases">
        <title>The reference genome of an endangered Asteraceae, Deinandra increscens subsp. villosa, native to the Central Coast of California.</title>
        <authorList>
            <person name="Guilliams M."/>
            <person name="Hasenstab-Lehman K."/>
            <person name="Meyer R."/>
            <person name="Mcevoy S."/>
        </authorList>
    </citation>
    <scope>NUCLEOTIDE SEQUENCE [LARGE SCALE GENOMIC DNA]</scope>
    <source>
        <tissue evidence="2">Leaf</tissue>
    </source>
</reference>